<name>D5X8I0_THEPJ</name>
<dbReference type="Proteomes" id="UP000002377">
    <property type="component" value="Chromosome"/>
</dbReference>
<evidence type="ECO:0000313" key="1">
    <source>
        <dbReference type="EMBL" id="ADG82856.1"/>
    </source>
</evidence>
<dbReference type="eggNOG" id="ENOG5033CMJ">
    <property type="taxonomic scope" value="Bacteria"/>
</dbReference>
<accession>D5X8I0</accession>
<reference evidence="1 2" key="1">
    <citation type="submission" date="2010-05" db="EMBL/GenBank/DDBJ databases">
        <title>Complete sequence of Thermincola sp. JR.</title>
        <authorList>
            <consortium name="US DOE Joint Genome Institute"/>
            <person name="Lucas S."/>
            <person name="Copeland A."/>
            <person name="Lapidus A."/>
            <person name="Cheng J.-F."/>
            <person name="Bruce D."/>
            <person name="Goodwin L."/>
            <person name="Pitluck S."/>
            <person name="Chertkov O."/>
            <person name="Detter J.C."/>
            <person name="Han C."/>
            <person name="Tapia R."/>
            <person name="Land M."/>
            <person name="Hauser L."/>
            <person name="Kyrpides N."/>
            <person name="Mikhailova N."/>
            <person name="Hazen T.C."/>
            <person name="Woyke T."/>
        </authorList>
    </citation>
    <scope>NUCLEOTIDE SEQUENCE [LARGE SCALE GENOMIC DNA]</scope>
    <source>
        <strain evidence="1 2">JR</strain>
    </source>
</reference>
<organism evidence="1 2">
    <name type="scientific">Thermincola potens (strain JR)</name>
    <dbReference type="NCBI Taxonomy" id="635013"/>
    <lineage>
        <taxon>Bacteria</taxon>
        <taxon>Bacillati</taxon>
        <taxon>Bacillota</taxon>
        <taxon>Clostridia</taxon>
        <taxon>Eubacteriales</taxon>
        <taxon>Thermincolaceae</taxon>
        <taxon>Thermincola</taxon>
    </lineage>
</organism>
<dbReference type="AlphaFoldDB" id="D5X8I0"/>
<protein>
    <submittedName>
        <fullName evidence="1">Uncharacterized protein</fullName>
    </submittedName>
</protein>
<gene>
    <name evidence="1" type="ordered locus">TherJR_2011</name>
</gene>
<keyword evidence="2" id="KW-1185">Reference proteome</keyword>
<dbReference type="OrthoDB" id="1707630at2"/>
<dbReference type="KEGG" id="tjr:TherJR_2011"/>
<dbReference type="RefSeq" id="WP_013120861.1">
    <property type="nucleotide sequence ID" value="NC_014152.1"/>
</dbReference>
<dbReference type="EMBL" id="CP002028">
    <property type="protein sequence ID" value="ADG82856.1"/>
    <property type="molecule type" value="Genomic_DNA"/>
</dbReference>
<sequence length="99" mass="11509">MEELLKQILARLDNLNNDVKDLKPLVGQVKTLQEQVTRIETRIENDVSDKVRVLYDGYALRGDQVERLREHLDERLDVIQTDLSYVVGKVAHTRETFCS</sequence>
<dbReference type="HOGENOM" id="CLU_177614_0_0_9"/>
<proteinExistence type="predicted"/>
<dbReference type="STRING" id="635013.TherJR_2011"/>
<evidence type="ECO:0000313" key="2">
    <source>
        <dbReference type="Proteomes" id="UP000002377"/>
    </source>
</evidence>